<evidence type="ECO:0000256" key="1">
    <source>
        <dbReference type="SAM" id="Phobius"/>
    </source>
</evidence>
<evidence type="ECO:0000313" key="2">
    <source>
        <dbReference type="EMBL" id="SEB36258.1"/>
    </source>
</evidence>
<evidence type="ECO:0000313" key="3">
    <source>
        <dbReference type="Proteomes" id="UP000199183"/>
    </source>
</evidence>
<feature type="transmembrane region" description="Helical" evidence="1">
    <location>
        <begin position="43"/>
        <end position="61"/>
    </location>
</feature>
<accession>A0A1H4ISJ8</accession>
<name>A0A1H4ISJ8_9MICO</name>
<dbReference type="STRING" id="640635.SAMN04489806_0150"/>
<dbReference type="RefSeq" id="WP_091178872.1">
    <property type="nucleotide sequence ID" value="NZ_FNRY01000001.1"/>
</dbReference>
<dbReference type="AlphaFoldDB" id="A0A1H4ISJ8"/>
<dbReference type="Proteomes" id="UP000199183">
    <property type="component" value="Unassembled WGS sequence"/>
</dbReference>
<sequence length="104" mass="11286">MAHPARSFVAGVLVANSAPHLATAASGRRHLTPLGGRDSGPRVNAVWGLLNLGVGLALLLRRRGAPARWNADLPRFEAGFLVFAVWMALAERIKPVNWMPDEKR</sequence>
<organism evidence="2 3">
    <name type="scientific">Paramicrobacterium humi</name>
    <dbReference type="NCBI Taxonomy" id="640635"/>
    <lineage>
        <taxon>Bacteria</taxon>
        <taxon>Bacillati</taxon>
        <taxon>Actinomycetota</taxon>
        <taxon>Actinomycetes</taxon>
        <taxon>Micrococcales</taxon>
        <taxon>Microbacteriaceae</taxon>
        <taxon>Paramicrobacterium</taxon>
    </lineage>
</organism>
<feature type="transmembrane region" description="Helical" evidence="1">
    <location>
        <begin position="73"/>
        <end position="90"/>
    </location>
</feature>
<dbReference type="OrthoDB" id="4794476at2"/>
<keyword evidence="1" id="KW-0472">Membrane</keyword>
<keyword evidence="1" id="KW-1133">Transmembrane helix</keyword>
<gene>
    <name evidence="2" type="ORF">SAMN04489806_0150</name>
</gene>
<keyword evidence="3" id="KW-1185">Reference proteome</keyword>
<proteinExistence type="predicted"/>
<reference evidence="2 3" key="1">
    <citation type="submission" date="2016-10" db="EMBL/GenBank/DDBJ databases">
        <authorList>
            <person name="de Groot N.N."/>
        </authorList>
    </citation>
    <scope>NUCLEOTIDE SEQUENCE [LARGE SCALE GENOMIC DNA]</scope>
    <source>
        <strain evidence="2 3">DSM 21799</strain>
    </source>
</reference>
<protein>
    <submittedName>
        <fullName evidence="2">Uncharacterized protein</fullName>
    </submittedName>
</protein>
<keyword evidence="1" id="KW-0812">Transmembrane</keyword>
<dbReference type="EMBL" id="FNRY01000001">
    <property type="protein sequence ID" value="SEB36258.1"/>
    <property type="molecule type" value="Genomic_DNA"/>
</dbReference>